<sequence>MKFTYLIIIEWGEIVKYYVMISDKQYLAEGKSDNLKNKDKGQCADAMTLTAHQ</sequence>
<name>A0A4Y1ZDX1_9BACL</name>
<organism evidence="1 2">
    <name type="scientific">Sporolactobacillus inulinus</name>
    <dbReference type="NCBI Taxonomy" id="2078"/>
    <lineage>
        <taxon>Bacteria</taxon>
        <taxon>Bacillati</taxon>
        <taxon>Bacillota</taxon>
        <taxon>Bacilli</taxon>
        <taxon>Bacillales</taxon>
        <taxon>Sporolactobacillaceae</taxon>
        <taxon>Sporolactobacillus</taxon>
    </lineage>
</organism>
<accession>A0A4Y1ZDX1</accession>
<proteinExistence type="predicted"/>
<comment type="caution">
    <text evidence="1">The sequence shown here is derived from an EMBL/GenBank/DDBJ whole genome shotgun (WGS) entry which is preliminary data.</text>
</comment>
<dbReference type="Proteomes" id="UP000319716">
    <property type="component" value="Unassembled WGS sequence"/>
</dbReference>
<gene>
    <name evidence="1" type="ORF">NBRC111894_2714</name>
</gene>
<evidence type="ECO:0000313" key="1">
    <source>
        <dbReference type="EMBL" id="GAY77160.1"/>
    </source>
</evidence>
<dbReference type="EMBL" id="BEXB01000022">
    <property type="protein sequence ID" value="GAY77160.1"/>
    <property type="molecule type" value="Genomic_DNA"/>
</dbReference>
<dbReference type="AlphaFoldDB" id="A0A4Y1ZDX1"/>
<protein>
    <submittedName>
        <fullName evidence="1">Uncharacterized protein</fullName>
    </submittedName>
</protein>
<reference evidence="1 2" key="1">
    <citation type="submission" date="2017-11" db="EMBL/GenBank/DDBJ databases">
        <title>Draft Genome Sequence of Sporolactobacillus inulinus NBRC 111894 Isolated from Koso, a Japanese Sugar-Vegetable Fermented Beverage.</title>
        <authorList>
            <person name="Chiou T.Y."/>
            <person name="Oshima K."/>
            <person name="Suda W."/>
            <person name="Hattori M."/>
            <person name="Takahashi T."/>
        </authorList>
    </citation>
    <scope>NUCLEOTIDE SEQUENCE [LARGE SCALE GENOMIC DNA]</scope>
    <source>
        <strain evidence="1 2">NBRC111894</strain>
    </source>
</reference>
<evidence type="ECO:0000313" key="2">
    <source>
        <dbReference type="Proteomes" id="UP000319716"/>
    </source>
</evidence>